<dbReference type="OrthoDB" id="9151999at2"/>
<evidence type="ECO:0000313" key="3">
    <source>
        <dbReference type="Proteomes" id="UP000198510"/>
    </source>
</evidence>
<accession>A0A1G9DDS6</accession>
<dbReference type="PANTHER" id="PTHR37512">
    <property type="entry name" value="TRIFUNCTIONAL NAD BIOSYNTHESIS/REGULATOR PROTEIN NADR"/>
    <property type="match status" value="1"/>
</dbReference>
<keyword evidence="3" id="KW-1185">Reference proteome</keyword>
<dbReference type="Gene3D" id="3.40.50.300">
    <property type="entry name" value="P-loop containing nucleotide triphosphate hydrolases"/>
    <property type="match status" value="1"/>
</dbReference>
<dbReference type="AlphaFoldDB" id="A0A1G9DDS6"/>
<dbReference type="STRING" id="1075417.SAMN05421823_10388"/>
<organism evidence="2 3">
    <name type="scientific">Catalinimonas alkaloidigena</name>
    <dbReference type="NCBI Taxonomy" id="1075417"/>
    <lineage>
        <taxon>Bacteria</taxon>
        <taxon>Pseudomonadati</taxon>
        <taxon>Bacteroidota</taxon>
        <taxon>Cytophagia</taxon>
        <taxon>Cytophagales</taxon>
        <taxon>Catalimonadaceae</taxon>
        <taxon>Catalinimonas</taxon>
    </lineage>
</organism>
<dbReference type="PANTHER" id="PTHR37512:SF1">
    <property type="entry name" value="NADR_TTD14 AAA DOMAIN-CONTAINING PROTEIN"/>
    <property type="match status" value="1"/>
</dbReference>
<dbReference type="Proteomes" id="UP000198510">
    <property type="component" value="Unassembled WGS sequence"/>
</dbReference>
<feature type="domain" description="NadR/Ttd14 AAA" evidence="1">
    <location>
        <begin position="3"/>
        <end position="157"/>
    </location>
</feature>
<dbReference type="RefSeq" id="WP_089680977.1">
    <property type="nucleotide sequence ID" value="NZ_FNFO01000003.1"/>
</dbReference>
<keyword evidence="2" id="KW-0548">Nucleotidyltransferase</keyword>
<dbReference type="GO" id="GO:0016779">
    <property type="term" value="F:nucleotidyltransferase activity"/>
    <property type="evidence" value="ECO:0007669"/>
    <property type="project" value="UniProtKB-KW"/>
</dbReference>
<dbReference type="EMBL" id="FNFO01000003">
    <property type="protein sequence ID" value="SDK61957.1"/>
    <property type="molecule type" value="Genomic_DNA"/>
</dbReference>
<dbReference type="InterPro" id="IPR027417">
    <property type="entry name" value="P-loop_NTPase"/>
</dbReference>
<sequence length="169" mass="19716">MIRVALVGPESTGKSTLAAQLAAHYQTVWVPEYAREYLARTGRPYTQQDVARIGRGQMALEAALAPLANRVLVCDTNLLVIKIWMEHAYRTSPRWVAEYDTAHMYDLQLLMHVDLPWEADPQREHPHLRNYFFEWYQRELEGQKRPYQVISGTAHERYEHAIRLIDALL</sequence>
<dbReference type="InterPro" id="IPR052735">
    <property type="entry name" value="NAD_biosynth-regulator"/>
</dbReference>
<name>A0A1G9DDS6_9BACT</name>
<dbReference type="Pfam" id="PF13521">
    <property type="entry name" value="AAA_28"/>
    <property type="match status" value="1"/>
</dbReference>
<protein>
    <submittedName>
        <fullName evidence="2">Nicotinamide-nucleotide adenylyltransferase, NadR type</fullName>
    </submittedName>
</protein>
<gene>
    <name evidence="2" type="ORF">SAMN05421823_10388</name>
</gene>
<keyword evidence="2" id="KW-0808">Transferase</keyword>
<dbReference type="InterPro" id="IPR038727">
    <property type="entry name" value="NadR/Ttd14_AAA_dom"/>
</dbReference>
<proteinExistence type="predicted"/>
<dbReference type="SUPFAM" id="SSF52540">
    <property type="entry name" value="P-loop containing nucleoside triphosphate hydrolases"/>
    <property type="match status" value="1"/>
</dbReference>
<evidence type="ECO:0000259" key="1">
    <source>
        <dbReference type="Pfam" id="PF13521"/>
    </source>
</evidence>
<reference evidence="2 3" key="1">
    <citation type="submission" date="2016-10" db="EMBL/GenBank/DDBJ databases">
        <authorList>
            <person name="de Groot N.N."/>
        </authorList>
    </citation>
    <scope>NUCLEOTIDE SEQUENCE [LARGE SCALE GENOMIC DNA]</scope>
    <source>
        <strain evidence="2 3">DSM 25186</strain>
    </source>
</reference>
<evidence type="ECO:0000313" key="2">
    <source>
        <dbReference type="EMBL" id="SDK61957.1"/>
    </source>
</evidence>